<accession>A0ACC0CA30</accession>
<keyword evidence="2" id="KW-1185">Reference proteome</keyword>
<gene>
    <name evidence="1" type="ORF">M9H77_02854</name>
</gene>
<name>A0ACC0CA30_CATRO</name>
<reference evidence="2" key="1">
    <citation type="journal article" date="2023" name="Nat. Plants">
        <title>Single-cell RNA sequencing provides a high-resolution roadmap for understanding the multicellular compartmentation of specialized metabolism.</title>
        <authorList>
            <person name="Sun S."/>
            <person name="Shen X."/>
            <person name="Li Y."/>
            <person name="Li Y."/>
            <person name="Wang S."/>
            <person name="Li R."/>
            <person name="Zhang H."/>
            <person name="Shen G."/>
            <person name="Guo B."/>
            <person name="Wei J."/>
            <person name="Xu J."/>
            <person name="St-Pierre B."/>
            <person name="Chen S."/>
            <person name="Sun C."/>
        </authorList>
    </citation>
    <scope>NUCLEOTIDE SEQUENCE [LARGE SCALE GENOMIC DNA]</scope>
</reference>
<proteinExistence type="predicted"/>
<comment type="caution">
    <text evidence="1">The sequence shown here is derived from an EMBL/GenBank/DDBJ whole genome shotgun (WGS) entry which is preliminary data.</text>
</comment>
<dbReference type="Proteomes" id="UP001060085">
    <property type="component" value="Linkage Group LG01"/>
</dbReference>
<evidence type="ECO:0000313" key="2">
    <source>
        <dbReference type="Proteomes" id="UP001060085"/>
    </source>
</evidence>
<sequence length="147" mass="16597">MLSQKFRMMVPVKEHKAMPSTKKIIKESFKEIKGIKTSVVALLIALEMQFQVERHSNILKITIDKPYIYLYSTSLIGNNRMDGYKKIQMIGKNLSGNCHVNQTSETKTTLAGIIHSLVGSRPKLHSPHTPIIHHHNALTYLSTSSTI</sequence>
<protein>
    <submittedName>
        <fullName evidence="1">Uncharacterized protein</fullName>
    </submittedName>
</protein>
<organism evidence="1 2">
    <name type="scientific">Catharanthus roseus</name>
    <name type="common">Madagascar periwinkle</name>
    <name type="synonym">Vinca rosea</name>
    <dbReference type="NCBI Taxonomy" id="4058"/>
    <lineage>
        <taxon>Eukaryota</taxon>
        <taxon>Viridiplantae</taxon>
        <taxon>Streptophyta</taxon>
        <taxon>Embryophyta</taxon>
        <taxon>Tracheophyta</taxon>
        <taxon>Spermatophyta</taxon>
        <taxon>Magnoliopsida</taxon>
        <taxon>eudicotyledons</taxon>
        <taxon>Gunneridae</taxon>
        <taxon>Pentapetalae</taxon>
        <taxon>asterids</taxon>
        <taxon>lamiids</taxon>
        <taxon>Gentianales</taxon>
        <taxon>Apocynaceae</taxon>
        <taxon>Rauvolfioideae</taxon>
        <taxon>Vinceae</taxon>
        <taxon>Catharanthinae</taxon>
        <taxon>Catharanthus</taxon>
    </lineage>
</organism>
<evidence type="ECO:0000313" key="1">
    <source>
        <dbReference type="EMBL" id="KAI5681626.1"/>
    </source>
</evidence>
<dbReference type="EMBL" id="CM044701">
    <property type="protein sequence ID" value="KAI5681626.1"/>
    <property type="molecule type" value="Genomic_DNA"/>
</dbReference>